<dbReference type="UniPathway" id="UPA00544"/>
<protein>
    <recommendedName>
        <fullName evidence="2">Anhydro-N-acetylmuramic acid kinase</fullName>
        <ecNumber evidence="2">2.7.1.170</ecNumber>
    </recommendedName>
    <alternativeName>
        <fullName evidence="2">AnhMurNAc kinase</fullName>
    </alternativeName>
</protein>
<dbReference type="OrthoDB" id="9763949at2"/>
<keyword evidence="4" id="KW-1185">Reference proteome</keyword>
<dbReference type="UniPathway" id="UPA00343"/>
<dbReference type="SUPFAM" id="SSF53067">
    <property type="entry name" value="Actin-like ATPase domain"/>
    <property type="match status" value="1"/>
</dbReference>
<dbReference type="PANTHER" id="PTHR30605">
    <property type="entry name" value="ANHYDRO-N-ACETYLMURAMIC ACID KINASE"/>
    <property type="match status" value="1"/>
</dbReference>
<accession>A0A1H3MKY1</accession>
<sequence>MDPVWTVGLMTGTVLDGNIDVALLRTDGERVAEFGPYTLAPYDRETRDLLTACLARARAWAFDGPEPAIFAEAEERITRAQSEAVRALVEEAGLSMDRIAAVGFHGQTVLHRAPEAGRRGETRQLGDGRLMAGILGTRVVYDFRSGDMEAGGQGAPLSAVYHGALLDQLDTDGRTAVLNLGGVANVTARDAGGELVAFDTGPANAPINDFVSHLGLGEMDRDGALAAAGRVDEARLMAQLEHPYLGRPYPKSLDRFDFGYDWALGLSPEDGAATLTAFTASAVGRALDLLPVRPPRLIVCGGGRHNPTLLRMLERYAEVRAEKAEAVGWQGDAIEAQCFAFLALRRLRGLPATFPGTTGVPEPMPAGRVAAEPDAEEWSAWIASRREV</sequence>
<keyword evidence="2" id="KW-0067">ATP-binding</keyword>
<comment type="pathway">
    <text evidence="2">Amino-sugar metabolism; 1,6-anhydro-N-acetylmuramate degradation.</text>
</comment>
<dbReference type="GO" id="GO:0097175">
    <property type="term" value="P:1,6-anhydro-N-acetyl-beta-muramic acid catabolic process"/>
    <property type="evidence" value="ECO:0007669"/>
    <property type="project" value="UniProtKB-UniRule"/>
</dbReference>
<comment type="caution">
    <text evidence="2">Lacks conserved residue(s) required for the propagation of feature annotation.</text>
</comment>
<comment type="similarity">
    <text evidence="2">Belongs to the anhydro-N-acetylmuramic acid kinase family.</text>
</comment>
<proteinExistence type="inferred from homology"/>
<dbReference type="Proteomes" id="UP000199286">
    <property type="component" value="Unassembled WGS sequence"/>
</dbReference>
<dbReference type="STRING" id="321339.SAMN05444340_11796"/>
<keyword evidence="2 3" id="KW-0418">Kinase</keyword>
<keyword evidence="2" id="KW-0808">Transferase</keyword>
<dbReference type="EC" id="2.7.1.170" evidence="2"/>
<dbReference type="Gene3D" id="3.30.420.40">
    <property type="match status" value="2"/>
</dbReference>
<reference evidence="3 4" key="1">
    <citation type="submission" date="2016-10" db="EMBL/GenBank/DDBJ databases">
        <authorList>
            <person name="de Groot N.N."/>
        </authorList>
    </citation>
    <scope>NUCLEOTIDE SEQUENCE [LARGE SCALE GENOMIC DNA]</scope>
    <source>
        <strain evidence="3 4">DSM 26880</strain>
    </source>
</reference>
<evidence type="ECO:0000256" key="1">
    <source>
        <dbReference type="ARBA" id="ARBA00023277"/>
    </source>
</evidence>
<comment type="catalytic activity">
    <reaction evidence="2">
        <text>1,6-anhydro-N-acetyl-beta-muramate + ATP + H2O = N-acetyl-D-muramate 6-phosphate + ADP + H(+)</text>
        <dbReference type="Rhea" id="RHEA:24952"/>
        <dbReference type="ChEBI" id="CHEBI:15377"/>
        <dbReference type="ChEBI" id="CHEBI:15378"/>
        <dbReference type="ChEBI" id="CHEBI:30616"/>
        <dbReference type="ChEBI" id="CHEBI:58690"/>
        <dbReference type="ChEBI" id="CHEBI:58722"/>
        <dbReference type="ChEBI" id="CHEBI:456216"/>
        <dbReference type="EC" id="2.7.1.170"/>
    </reaction>
</comment>
<comment type="function">
    <text evidence="2">Catalyzes the specific phosphorylation of 1,6-anhydro-N-acetylmuramic acid (anhMurNAc) with the simultaneous cleavage of the 1,6-anhydro ring, generating MurNAc-6-P. Is required for the utilization of anhMurNAc either imported from the medium or derived from its own cell wall murein, and thus plays a role in cell wall recycling.</text>
</comment>
<gene>
    <name evidence="2" type="primary">anmK</name>
    <name evidence="3" type="ORF">SAMN05444340_11796</name>
</gene>
<comment type="pathway">
    <text evidence="2">Cell wall biogenesis; peptidoglycan recycling.</text>
</comment>
<dbReference type="GO" id="GO:0016773">
    <property type="term" value="F:phosphotransferase activity, alcohol group as acceptor"/>
    <property type="evidence" value="ECO:0007669"/>
    <property type="project" value="UniProtKB-UniRule"/>
</dbReference>
<dbReference type="GO" id="GO:0016301">
    <property type="term" value="F:kinase activity"/>
    <property type="evidence" value="ECO:0007669"/>
    <property type="project" value="UniProtKB-KW"/>
</dbReference>
<dbReference type="RefSeq" id="WP_089885181.1">
    <property type="nucleotide sequence ID" value="NZ_FNPF01000017.1"/>
</dbReference>
<dbReference type="PANTHER" id="PTHR30605:SF0">
    <property type="entry name" value="ANHYDRO-N-ACETYLMURAMIC ACID KINASE"/>
    <property type="match status" value="1"/>
</dbReference>
<evidence type="ECO:0000313" key="3">
    <source>
        <dbReference type="EMBL" id="SDY77392.1"/>
    </source>
</evidence>
<evidence type="ECO:0000313" key="4">
    <source>
        <dbReference type="Proteomes" id="UP000199286"/>
    </source>
</evidence>
<dbReference type="GO" id="GO:0006040">
    <property type="term" value="P:amino sugar metabolic process"/>
    <property type="evidence" value="ECO:0007669"/>
    <property type="project" value="InterPro"/>
</dbReference>
<dbReference type="GO" id="GO:0009254">
    <property type="term" value="P:peptidoglycan turnover"/>
    <property type="evidence" value="ECO:0007669"/>
    <property type="project" value="UniProtKB-UniRule"/>
</dbReference>
<dbReference type="NCBIfam" id="NF007141">
    <property type="entry name" value="PRK09585.1-5"/>
    <property type="match status" value="1"/>
</dbReference>
<dbReference type="GO" id="GO:0005524">
    <property type="term" value="F:ATP binding"/>
    <property type="evidence" value="ECO:0007669"/>
    <property type="project" value="UniProtKB-UniRule"/>
</dbReference>
<dbReference type="EMBL" id="FNPF01000017">
    <property type="protein sequence ID" value="SDY77392.1"/>
    <property type="molecule type" value="Genomic_DNA"/>
</dbReference>
<evidence type="ECO:0000256" key="2">
    <source>
        <dbReference type="HAMAP-Rule" id="MF_01270"/>
    </source>
</evidence>
<dbReference type="AlphaFoldDB" id="A0A1H3MKY1"/>
<organism evidence="3 4">
    <name type="scientific">Citreimonas salinaria</name>
    <dbReference type="NCBI Taxonomy" id="321339"/>
    <lineage>
        <taxon>Bacteria</taxon>
        <taxon>Pseudomonadati</taxon>
        <taxon>Pseudomonadota</taxon>
        <taxon>Alphaproteobacteria</taxon>
        <taxon>Rhodobacterales</taxon>
        <taxon>Roseobacteraceae</taxon>
        <taxon>Citreimonas</taxon>
    </lineage>
</organism>
<dbReference type="HAMAP" id="MF_01270">
    <property type="entry name" value="AnhMurNAc_kinase"/>
    <property type="match status" value="1"/>
</dbReference>
<keyword evidence="2" id="KW-0547">Nucleotide-binding</keyword>
<dbReference type="InterPro" id="IPR005338">
    <property type="entry name" value="Anhydro_N_Ac-Mur_kinase"/>
</dbReference>
<name>A0A1H3MKY1_9RHOB</name>
<dbReference type="InterPro" id="IPR043129">
    <property type="entry name" value="ATPase_NBD"/>
</dbReference>
<dbReference type="Pfam" id="PF03702">
    <property type="entry name" value="AnmK"/>
    <property type="match status" value="1"/>
</dbReference>
<keyword evidence="1 2" id="KW-0119">Carbohydrate metabolism</keyword>